<evidence type="ECO:0000313" key="1">
    <source>
        <dbReference type="EMBL" id="CAF0699806.1"/>
    </source>
</evidence>
<sequence length="69" mass="8333">MEKVICKLQQKSRYQTFCTRKKRPLAILWTTLDALLANQKSRLDASLFLSVRRACSRKQFVRRERRFRS</sequence>
<name>A0A8J2BQQ2_9BACT</name>
<accession>A0A8J2BQQ2</accession>
<protein>
    <submittedName>
        <fullName evidence="1">Uncharacterized protein</fullName>
    </submittedName>
</protein>
<reference evidence="1" key="1">
    <citation type="submission" date="2021-02" db="EMBL/GenBank/DDBJ databases">
        <authorList>
            <person name="Cremers G."/>
            <person name="Picone N."/>
        </authorList>
    </citation>
    <scope>NUCLEOTIDE SEQUENCE</scope>
    <source>
        <strain evidence="1">PQ17</strain>
    </source>
</reference>
<dbReference type="EMBL" id="CAJNOB010000024">
    <property type="protein sequence ID" value="CAF0699806.1"/>
    <property type="molecule type" value="Genomic_DNA"/>
</dbReference>
<comment type="caution">
    <text evidence="1">The sequence shown here is derived from an EMBL/GenBank/DDBJ whole genome shotgun (WGS) entry which is preliminary data.</text>
</comment>
<dbReference type="AlphaFoldDB" id="A0A8J2BQQ2"/>
<dbReference type="Proteomes" id="UP000663859">
    <property type="component" value="Unassembled WGS sequence"/>
</dbReference>
<organism evidence="1 2">
    <name type="scientific">Candidatus Methylacidithermus pantelleriae</name>
    <dbReference type="NCBI Taxonomy" id="2744239"/>
    <lineage>
        <taxon>Bacteria</taxon>
        <taxon>Pseudomonadati</taxon>
        <taxon>Verrucomicrobiota</taxon>
        <taxon>Methylacidiphilae</taxon>
        <taxon>Methylacidiphilales</taxon>
        <taxon>Methylacidiphilaceae</taxon>
        <taxon>Candidatus Methylacidithermus</taxon>
    </lineage>
</organism>
<keyword evidence="2" id="KW-1185">Reference proteome</keyword>
<evidence type="ECO:0000313" key="2">
    <source>
        <dbReference type="Proteomes" id="UP000663859"/>
    </source>
</evidence>
<gene>
    <name evidence="1" type="ORF">MPNT_300003</name>
</gene>
<proteinExistence type="predicted"/>